<evidence type="ECO:0000313" key="2">
    <source>
        <dbReference type="Proteomes" id="UP001054837"/>
    </source>
</evidence>
<dbReference type="Proteomes" id="UP001054837">
    <property type="component" value="Unassembled WGS sequence"/>
</dbReference>
<sequence length="94" mass="10412">MLDFHSGESRQVRGVLGAGGRCEERLTCKKILGSASIAGGQPQLFCFRDLNLNDGIFFLRGFRTSLQFWVYFAPLRHTGSAESSQKMNPSCPVL</sequence>
<protein>
    <submittedName>
        <fullName evidence="1">Uncharacterized protein</fullName>
    </submittedName>
</protein>
<gene>
    <name evidence="1" type="ORF">CDAR_376271</name>
</gene>
<proteinExistence type="predicted"/>
<comment type="caution">
    <text evidence="1">The sequence shown here is derived from an EMBL/GenBank/DDBJ whole genome shotgun (WGS) entry which is preliminary data.</text>
</comment>
<accession>A0AAV4QKG9</accession>
<name>A0AAV4QKG9_9ARAC</name>
<organism evidence="1 2">
    <name type="scientific">Caerostris darwini</name>
    <dbReference type="NCBI Taxonomy" id="1538125"/>
    <lineage>
        <taxon>Eukaryota</taxon>
        <taxon>Metazoa</taxon>
        <taxon>Ecdysozoa</taxon>
        <taxon>Arthropoda</taxon>
        <taxon>Chelicerata</taxon>
        <taxon>Arachnida</taxon>
        <taxon>Araneae</taxon>
        <taxon>Araneomorphae</taxon>
        <taxon>Entelegynae</taxon>
        <taxon>Araneoidea</taxon>
        <taxon>Araneidae</taxon>
        <taxon>Caerostris</taxon>
    </lineage>
</organism>
<evidence type="ECO:0000313" key="1">
    <source>
        <dbReference type="EMBL" id="GIY09655.1"/>
    </source>
</evidence>
<reference evidence="1 2" key="1">
    <citation type="submission" date="2021-06" db="EMBL/GenBank/DDBJ databases">
        <title>Caerostris darwini draft genome.</title>
        <authorList>
            <person name="Kono N."/>
            <person name="Arakawa K."/>
        </authorList>
    </citation>
    <scope>NUCLEOTIDE SEQUENCE [LARGE SCALE GENOMIC DNA]</scope>
</reference>
<dbReference type="EMBL" id="BPLQ01004669">
    <property type="protein sequence ID" value="GIY09655.1"/>
    <property type="molecule type" value="Genomic_DNA"/>
</dbReference>
<keyword evidence="2" id="KW-1185">Reference proteome</keyword>
<dbReference type="AlphaFoldDB" id="A0AAV4QKG9"/>